<proteinExistence type="predicted"/>
<keyword evidence="2" id="KW-0812">Transmembrane</keyword>
<organism evidence="3 4">
    <name type="scientific">Lachnospira hominis</name>
    <name type="common">ex Liu et al. 2021</name>
    <dbReference type="NCBI Taxonomy" id="2763051"/>
    <lineage>
        <taxon>Bacteria</taxon>
        <taxon>Bacillati</taxon>
        <taxon>Bacillota</taxon>
        <taxon>Clostridia</taxon>
        <taxon>Lachnospirales</taxon>
        <taxon>Lachnospiraceae</taxon>
        <taxon>Lachnospira</taxon>
    </lineage>
</organism>
<feature type="transmembrane region" description="Helical" evidence="2">
    <location>
        <begin position="12"/>
        <end position="32"/>
    </location>
</feature>
<feature type="transmembrane region" description="Helical" evidence="2">
    <location>
        <begin position="163"/>
        <end position="180"/>
    </location>
</feature>
<feature type="transmembrane region" description="Helical" evidence="2">
    <location>
        <begin position="258"/>
        <end position="283"/>
    </location>
</feature>
<evidence type="ECO:0000313" key="3">
    <source>
        <dbReference type="EMBL" id="MBC5679734.1"/>
    </source>
</evidence>
<dbReference type="EMBL" id="JACOPD010000001">
    <property type="protein sequence ID" value="MBC5679734.1"/>
    <property type="molecule type" value="Genomic_DNA"/>
</dbReference>
<dbReference type="Proteomes" id="UP000628463">
    <property type="component" value="Unassembled WGS sequence"/>
</dbReference>
<dbReference type="RefSeq" id="WP_186835986.1">
    <property type="nucleotide sequence ID" value="NZ_JACOPD010000001.1"/>
</dbReference>
<feature type="transmembrane region" description="Helical" evidence="2">
    <location>
        <begin position="207"/>
        <end position="238"/>
    </location>
</feature>
<feature type="transmembrane region" description="Helical" evidence="2">
    <location>
        <begin position="673"/>
        <end position="695"/>
    </location>
</feature>
<protein>
    <recommendedName>
        <fullName evidence="5">ABC transporter permease</fullName>
    </recommendedName>
</protein>
<evidence type="ECO:0000313" key="4">
    <source>
        <dbReference type="Proteomes" id="UP000628463"/>
    </source>
</evidence>
<feature type="transmembrane region" description="Helical" evidence="2">
    <location>
        <begin position="412"/>
        <end position="433"/>
    </location>
</feature>
<feature type="transmembrane region" description="Helical" evidence="2">
    <location>
        <begin position="701"/>
        <end position="723"/>
    </location>
</feature>
<reference evidence="3 4" key="1">
    <citation type="submission" date="2020-08" db="EMBL/GenBank/DDBJ databases">
        <title>Genome public.</title>
        <authorList>
            <person name="Liu C."/>
            <person name="Sun Q."/>
        </authorList>
    </citation>
    <scope>NUCLEOTIDE SEQUENCE [LARGE SCALE GENOMIC DNA]</scope>
    <source>
        <strain evidence="3 4">NSJ-43</strain>
    </source>
</reference>
<evidence type="ECO:0000256" key="1">
    <source>
        <dbReference type="SAM" id="Coils"/>
    </source>
</evidence>
<accession>A0ABR7FX17</accession>
<feature type="transmembrane region" description="Helical" evidence="2">
    <location>
        <begin position="556"/>
        <end position="574"/>
    </location>
</feature>
<keyword evidence="4" id="KW-1185">Reference proteome</keyword>
<evidence type="ECO:0008006" key="5">
    <source>
        <dbReference type="Google" id="ProtNLM"/>
    </source>
</evidence>
<sequence>MQEYKRILTKKLIITVILCMLLNIALFLYGQLEGRNINDVISDSRQYSDLISRLKTQREESDFEGMFEDVTQIIKQDKEDGKESSASLVRLRKKLKYLSGFTSQVNECLQQAEQMRGKKLFSNKKSYSYNNILKTAEDYSRIADVKVVLVNDMCIEKTIEYKYTYYLLAVCMIVMIYECFKERDNGMWQIVHSSKSGRMILALKRFIFVWIYAFVLTFIYFVSTVIASVLLYGVSGIWKAPVQSIETMSGFTIKCNMAAYMCLLCLIASFVLAMFGSIILALFTVIRNRNVVLIGSVIFAGAEYLLYKNISLQSRISFLRVVNIINFFDINTLLSKYANWGFKTFVVSSKVLIITGMAVVTIIMSVAALIKSVTLRPFGAQNVLKKLFDKAGELYQRIFALYPPVIKEMHKLIFTGKGFFVIAIGLVLTLYICGSGKMVFSESQKEYDNIYIQKGGEDYSQLKSEIDELNSRYDSIQKQLKDMQEAYKNREVSDDEFLYAVNAAQTLKYAIQNKEELINKIDYLANIENQYNKKGWLISDRGYEQFFGKYGRLRECVLVGLMAAIIFIVVSRGAEIRYSTGMNIIENTSAEGRKKLALKRDFAAIIFSAAVVLILSIVDLGFVSRMYNLTYKNAPLVSLSFIGDYLGKGIGRNAVIQKIILSSSIAGFLIIRIVLRIITGFVVTAAALLSGTFAARKKNAAVVPIVMAVVVLITVFIFNGLAIF</sequence>
<keyword evidence="2" id="KW-1133">Transmembrane helix</keyword>
<comment type="caution">
    <text evidence="3">The sequence shown here is derived from an EMBL/GenBank/DDBJ whole genome shotgun (WGS) entry which is preliminary data.</text>
</comment>
<gene>
    <name evidence="3" type="ORF">H8S01_01985</name>
</gene>
<name>A0ABR7FX17_9FIRM</name>
<feature type="transmembrane region" description="Helical" evidence="2">
    <location>
        <begin position="602"/>
        <end position="623"/>
    </location>
</feature>
<evidence type="ECO:0000256" key="2">
    <source>
        <dbReference type="SAM" id="Phobius"/>
    </source>
</evidence>
<keyword evidence="2" id="KW-0472">Membrane</keyword>
<feature type="coiled-coil region" evidence="1">
    <location>
        <begin position="452"/>
        <end position="486"/>
    </location>
</feature>
<feature type="transmembrane region" description="Helical" evidence="2">
    <location>
        <begin position="351"/>
        <end position="370"/>
    </location>
</feature>
<keyword evidence="1" id="KW-0175">Coiled coil</keyword>